<dbReference type="eggNOG" id="arCOG01089">
    <property type="taxonomic scope" value="Archaea"/>
</dbReference>
<dbReference type="CDD" id="cd00564">
    <property type="entry name" value="TMP_TenI"/>
    <property type="match status" value="1"/>
</dbReference>
<comment type="catalytic activity">
    <reaction evidence="8 9 10">
        <text>2-[(2R,5Z)-2-carboxy-4-methylthiazol-5(2H)-ylidene]ethyl phosphate + 4-amino-2-methyl-5-(diphosphooxymethyl)pyrimidine + 2 H(+) = thiamine phosphate + CO2 + diphosphate</text>
        <dbReference type="Rhea" id="RHEA:47844"/>
        <dbReference type="ChEBI" id="CHEBI:15378"/>
        <dbReference type="ChEBI" id="CHEBI:16526"/>
        <dbReference type="ChEBI" id="CHEBI:33019"/>
        <dbReference type="ChEBI" id="CHEBI:37575"/>
        <dbReference type="ChEBI" id="CHEBI:57841"/>
        <dbReference type="ChEBI" id="CHEBI:62899"/>
        <dbReference type="EC" id="2.5.1.3"/>
    </reaction>
</comment>
<dbReference type="GO" id="GO:0009229">
    <property type="term" value="P:thiamine diphosphate biosynthetic process"/>
    <property type="evidence" value="ECO:0007669"/>
    <property type="project" value="UniProtKB-UniRule"/>
</dbReference>
<dbReference type="GO" id="GO:0005737">
    <property type="term" value="C:cytoplasm"/>
    <property type="evidence" value="ECO:0007669"/>
    <property type="project" value="TreeGrafter"/>
</dbReference>
<dbReference type="HOGENOM" id="CLU_018272_3_2_2"/>
<dbReference type="Proteomes" id="UP000013307">
    <property type="component" value="Chromosome"/>
</dbReference>
<accession>N0BAV0</accession>
<evidence type="ECO:0000313" key="14">
    <source>
        <dbReference type="Proteomes" id="UP000013307"/>
    </source>
</evidence>
<evidence type="ECO:0000313" key="13">
    <source>
        <dbReference type="EMBL" id="AGK60734.1"/>
    </source>
</evidence>
<dbReference type="OrthoDB" id="85572at2157"/>
<dbReference type="KEGG" id="ast:Asulf_00717"/>
<dbReference type="PANTHER" id="PTHR20857:SF23">
    <property type="entry name" value="THIAMINE BIOSYNTHETIC BIFUNCTIONAL ENZYME"/>
    <property type="match status" value="1"/>
</dbReference>
<sequence>MSFAEKIRLYFITDGRSHGHERVAEMALKAGVKTIQLREKRLPAREIYGIAKRLRRLTYDYEALFIVNDRFDIAISVEADGIHVGQEDLPAKAIRSLIDEKFPGMILGVSARDLSEALEAEKYADYLGVGPVFPTSTKEDAREVIGIDGLKKVCSAVKVPVVAIGGINHSNVSEVLKAGCTGVAVISAIAFSENPEKSAEELLNLIENSNKPHKPVNR</sequence>
<gene>
    <name evidence="9" type="primary">thiE</name>
    <name evidence="13" type="ORF">Asulf_00717</name>
</gene>
<comment type="catalytic activity">
    <reaction evidence="7 9 10">
        <text>2-(2-carboxy-4-methylthiazol-5-yl)ethyl phosphate + 4-amino-2-methyl-5-(diphosphooxymethyl)pyrimidine + 2 H(+) = thiamine phosphate + CO2 + diphosphate</text>
        <dbReference type="Rhea" id="RHEA:47848"/>
        <dbReference type="ChEBI" id="CHEBI:15378"/>
        <dbReference type="ChEBI" id="CHEBI:16526"/>
        <dbReference type="ChEBI" id="CHEBI:33019"/>
        <dbReference type="ChEBI" id="CHEBI:37575"/>
        <dbReference type="ChEBI" id="CHEBI:57841"/>
        <dbReference type="ChEBI" id="CHEBI:62890"/>
        <dbReference type="EC" id="2.5.1.3"/>
    </reaction>
</comment>
<comment type="cofactor">
    <cofactor evidence="9">
        <name>Mg(2+)</name>
        <dbReference type="ChEBI" id="CHEBI:18420"/>
    </cofactor>
    <text evidence="9">Binds 1 Mg(2+) ion per subunit.</text>
</comment>
<feature type="binding site" evidence="9">
    <location>
        <position position="88"/>
    </location>
    <ligand>
        <name>Mg(2+)</name>
        <dbReference type="ChEBI" id="CHEBI:18420"/>
    </ligand>
</feature>
<dbReference type="HAMAP" id="MF_00097">
    <property type="entry name" value="TMP_synthase"/>
    <property type="match status" value="1"/>
</dbReference>
<dbReference type="InterPro" id="IPR034291">
    <property type="entry name" value="TMP_synthase"/>
</dbReference>
<dbReference type="SUPFAM" id="SSF51391">
    <property type="entry name" value="Thiamin phosphate synthase"/>
    <property type="match status" value="1"/>
</dbReference>
<evidence type="ECO:0000256" key="3">
    <source>
        <dbReference type="ARBA" id="ARBA00022723"/>
    </source>
</evidence>
<comment type="similarity">
    <text evidence="9 10">Belongs to the thiamine-phosphate synthase family.</text>
</comment>
<feature type="binding site" evidence="9">
    <location>
        <position position="69"/>
    </location>
    <ligand>
        <name>Mg(2+)</name>
        <dbReference type="ChEBI" id="CHEBI:18420"/>
    </ligand>
</feature>
<dbReference type="InterPro" id="IPR022998">
    <property type="entry name" value="ThiamineP_synth_TenI"/>
</dbReference>
<dbReference type="RefSeq" id="WP_015590333.1">
    <property type="nucleotide sequence ID" value="NC_021169.1"/>
</dbReference>
<evidence type="ECO:0000256" key="8">
    <source>
        <dbReference type="ARBA" id="ARBA00047883"/>
    </source>
</evidence>
<keyword evidence="2 9" id="KW-0808">Transferase</keyword>
<keyword evidence="14" id="KW-1185">Reference proteome</keyword>
<feature type="binding site" evidence="9">
    <location>
        <position position="110"/>
    </location>
    <ligand>
        <name>4-amino-2-methyl-5-(diphosphooxymethyl)pyrimidine</name>
        <dbReference type="ChEBI" id="CHEBI:57841"/>
    </ligand>
</feature>
<evidence type="ECO:0000259" key="12">
    <source>
        <dbReference type="Pfam" id="PF02581"/>
    </source>
</evidence>
<dbReference type="EC" id="2.5.1.3" evidence="9"/>
<evidence type="ECO:0000256" key="9">
    <source>
        <dbReference type="HAMAP-Rule" id="MF_00097"/>
    </source>
</evidence>
<dbReference type="GO" id="GO:0009228">
    <property type="term" value="P:thiamine biosynthetic process"/>
    <property type="evidence" value="ECO:0007669"/>
    <property type="project" value="UniProtKB-KW"/>
</dbReference>
<proteinExistence type="inferred from homology"/>
<feature type="binding site" evidence="9">
    <location>
        <position position="138"/>
    </location>
    <ligand>
        <name>4-amino-2-methyl-5-(diphosphooxymethyl)pyrimidine</name>
        <dbReference type="ChEBI" id="CHEBI:57841"/>
    </ligand>
</feature>
<dbReference type="InterPro" id="IPR036206">
    <property type="entry name" value="ThiamineP_synth_sf"/>
</dbReference>
<keyword evidence="4 9" id="KW-0460">Magnesium</keyword>
<dbReference type="UniPathway" id="UPA00060">
    <property type="reaction ID" value="UER00141"/>
</dbReference>
<reference evidence="13 14" key="1">
    <citation type="journal article" date="2013" name="Genome Announc.">
        <title>Complete Genome Sequence of the Thermophilic and Facultatively Chemolithoautotrophic Sulfate Reducer Archaeoglobus sulfaticallidus Strain PM70-1T.</title>
        <authorList>
            <person name="Stokke R."/>
            <person name="Hocking W.P."/>
            <person name="Steinsbu B.O."/>
            <person name="Steen I.H."/>
        </authorList>
    </citation>
    <scope>NUCLEOTIDE SEQUENCE [LARGE SCALE GENOMIC DNA]</scope>
    <source>
        <strain evidence="13">PM70-1</strain>
    </source>
</reference>
<dbReference type="GO" id="GO:0000287">
    <property type="term" value="F:magnesium ion binding"/>
    <property type="evidence" value="ECO:0007669"/>
    <property type="project" value="UniProtKB-UniRule"/>
</dbReference>
<dbReference type="GO" id="GO:0004789">
    <property type="term" value="F:thiamine-phosphate diphosphorylase activity"/>
    <property type="evidence" value="ECO:0007669"/>
    <property type="project" value="UniProtKB-UniRule"/>
</dbReference>
<keyword evidence="3 9" id="KW-0479">Metal-binding</keyword>
<dbReference type="Pfam" id="PF02581">
    <property type="entry name" value="TMP-TENI"/>
    <property type="match status" value="1"/>
</dbReference>
<evidence type="ECO:0000256" key="10">
    <source>
        <dbReference type="RuleBase" id="RU003826"/>
    </source>
</evidence>
<dbReference type="InterPro" id="IPR013785">
    <property type="entry name" value="Aldolase_TIM"/>
</dbReference>
<feature type="binding site" evidence="9">
    <location>
        <begin position="36"/>
        <end position="40"/>
    </location>
    <ligand>
        <name>4-amino-2-methyl-5-(diphosphooxymethyl)pyrimidine</name>
        <dbReference type="ChEBI" id="CHEBI:57841"/>
    </ligand>
</feature>
<evidence type="ECO:0000256" key="5">
    <source>
        <dbReference type="ARBA" id="ARBA00022977"/>
    </source>
</evidence>
<dbReference type="Gene3D" id="3.20.20.70">
    <property type="entry name" value="Aldolase class I"/>
    <property type="match status" value="1"/>
</dbReference>
<comment type="catalytic activity">
    <reaction evidence="6 9 10">
        <text>4-methyl-5-(2-phosphooxyethyl)-thiazole + 4-amino-2-methyl-5-(diphosphooxymethyl)pyrimidine + H(+) = thiamine phosphate + diphosphate</text>
        <dbReference type="Rhea" id="RHEA:22328"/>
        <dbReference type="ChEBI" id="CHEBI:15378"/>
        <dbReference type="ChEBI" id="CHEBI:33019"/>
        <dbReference type="ChEBI" id="CHEBI:37575"/>
        <dbReference type="ChEBI" id="CHEBI:57841"/>
        <dbReference type="ChEBI" id="CHEBI:58296"/>
        <dbReference type="EC" id="2.5.1.3"/>
    </reaction>
</comment>
<feature type="binding site" evidence="9">
    <location>
        <position position="68"/>
    </location>
    <ligand>
        <name>4-amino-2-methyl-5-(diphosphooxymethyl)pyrimidine</name>
        <dbReference type="ChEBI" id="CHEBI:57841"/>
    </ligand>
</feature>
<feature type="binding site" evidence="9">
    <location>
        <position position="166"/>
    </location>
    <ligand>
        <name>2-[(2R,5Z)-2-carboxy-4-methylthiazol-5(2H)-ylidene]ethyl phosphate</name>
        <dbReference type="ChEBI" id="CHEBI:62899"/>
    </ligand>
</feature>
<evidence type="ECO:0000256" key="6">
    <source>
        <dbReference type="ARBA" id="ARBA00047334"/>
    </source>
</evidence>
<organism evidence="13 14">
    <name type="scientific">Archaeoglobus sulfaticallidus PM70-1</name>
    <dbReference type="NCBI Taxonomy" id="387631"/>
    <lineage>
        <taxon>Archaea</taxon>
        <taxon>Methanobacteriati</taxon>
        <taxon>Methanobacteriota</taxon>
        <taxon>Archaeoglobi</taxon>
        <taxon>Archaeoglobales</taxon>
        <taxon>Archaeoglobaceae</taxon>
        <taxon>Archaeoglobus</taxon>
    </lineage>
</organism>
<protein>
    <recommendedName>
        <fullName evidence="9">Thiamine-phosphate synthase</fullName>
        <shortName evidence="9">TP synthase</shortName>
        <shortName evidence="9">TPS</shortName>
        <ecNumber evidence="9">2.5.1.3</ecNumber>
    </recommendedName>
    <alternativeName>
        <fullName evidence="9">Thiamine-phosphate pyrophosphorylase</fullName>
        <shortName evidence="9">TMP pyrophosphorylase</shortName>
        <shortName evidence="9">TMP-PPase</shortName>
    </alternativeName>
</protein>
<dbReference type="GeneID" id="15392360"/>
<evidence type="ECO:0000256" key="11">
    <source>
        <dbReference type="RuleBase" id="RU004253"/>
    </source>
</evidence>
<evidence type="ECO:0000256" key="2">
    <source>
        <dbReference type="ARBA" id="ARBA00022679"/>
    </source>
</evidence>
<evidence type="ECO:0000256" key="1">
    <source>
        <dbReference type="ARBA" id="ARBA00005165"/>
    </source>
</evidence>
<feature type="domain" description="Thiamine phosphate synthase/TenI" evidence="12">
    <location>
        <begin position="9"/>
        <end position="189"/>
    </location>
</feature>
<dbReference type="STRING" id="387631.Asulf_00717"/>
<evidence type="ECO:0000256" key="4">
    <source>
        <dbReference type="ARBA" id="ARBA00022842"/>
    </source>
</evidence>
<dbReference type="EMBL" id="CP005290">
    <property type="protein sequence ID" value="AGK60734.1"/>
    <property type="molecule type" value="Genomic_DNA"/>
</dbReference>
<dbReference type="FunFam" id="3.20.20.70:FF:000096">
    <property type="entry name" value="Thiamine-phosphate synthase"/>
    <property type="match status" value="1"/>
</dbReference>
<feature type="binding site" evidence="9">
    <location>
        <begin position="135"/>
        <end position="137"/>
    </location>
    <ligand>
        <name>2-[(2R,5Z)-2-carboxy-4-methylthiazol-5(2H)-ylidene]ethyl phosphate</name>
        <dbReference type="ChEBI" id="CHEBI:62899"/>
    </ligand>
</feature>
<feature type="binding site" evidence="9">
    <location>
        <begin position="186"/>
        <end position="187"/>
    </location>
    <ligand>
        <name>2-[(2R,5Z)-2-carboxy-4-methylthiazol-5(2H)-ylidene]ethyl phosphate</name>
        <dbReference type="ChEBI" id="CHEBI:62899"/>
    </ligand>
</feature>
<dbReference type="AlphaFoldDB" id="N0BAV0"/>
<comment type="function">
    <text evidence="9">Condenses 4-methyl-5-(beta-hydroxyethyl)thiazole monophosphate (THZ-P) and 2-methyl-4-amino-5-hydroxymethyl pyrimidine pyrophosphate (HMP-PP) to form thiamine monophosphate (TMP).</text>
</comment>
<dbReference type="NCBIfam" id="TIGR00693">
    <property type="entry name" value="thiE"/>
    <property type="match status" value="1"/>
</dbReference>
<keyword evidence="5 9" id="KW-0784">Thiamine biosynthesis</keyword>
<name>N0BAV0_9EURY</name>
<dbReference type="PANTHER" id="PTHR20857">
    <property type="entry name" value="THIAMINE-PHOSPHATE PYROPHOSPHORYLASE"/>
    <property type="match status" value="1"/>
</dbReference>
<comment type="pathway">
    <text evidence="1 9 11">Cofactor biosynthesis; thiamine diphosphate biosynthesis; thiamine phosphate from 4-amino-2-methyl-5-diphosphomethylpyrimidine and 4-methyl-5-(2-phosphoethyl)-thiazole: step 1/1.</text>
</comment>
<evidence type="ECO:0000256" key="7">
    <source>
        <dbReference type="ARBA" id="ARBA00047851"/>
    </source>
</evidence>